<evidence type="ECO:0000256" key="2">
    <source>
        <dbReference type="ARBA" id="ARBA00022723"/>
    </source>
</evidence>
<dbReference type="InterPro" id="IPR038071">
    <property type="entry name" value="UROD/MetE-like_sf"/>
</dbReference>
<evidence type="ECO:0000256" key="1">
    <source>
        <dbReference type="ARBA" id="ARBA00001947"/>
    </source>
</evidence>
<name>A0A7J4JEA7_9ARCH</name>
<comment type="caution">
    <text evidence="5">The sequence shown here is derived from an EMBL/GenBank/DDBJ whole genome shotgun (WGS) entry which is preliminary data.</text>
</comment>
<evidence type="ECO:0000313" key="5">
    <source>
        <dbReference type="EMBL" id="HIH16102.1"/>
    </source>
</evidence>
<comment type="cofactor">
    <cofactor evidence="1">
        <name>Zn(2+)</name>
        <dbReference type="ChEBI" id="CHEBI:29105"/>
    </cofactor>
</comment>
<keyword evidence="3" id="KW-0862">Zinc</keyword>
<dbReference type="Pfam" id="PF01717">
    <property type="entry name" value="Meth_synt_2"/>
    <property type="match status" value="1"/>
</dbReference>
<gene>
    <name evidence="5" type="ORF">HA252_01720</name>
    <name evidence="6" type="ORF">J4203_05090</name>
</gene>
<dbReference type="CDD" id="cd03311">
    <property type="entry name" value="CIMS_C_terminal_like"/>
    <property type="match status" value="1"/>
</dbReference>
<organism evidence="5 7">
    <name type="scientific">Candidatus Iainarchaeum sp</name>
    <dbReference type="NCBI Taxonomy" id="3101447"/>
    <lineage>
        <taxon>Archaea</taxon>
        <taxon>Candidatus Iainarchaeota</taxon>
        <taxon>Candidatus Iainarchaeia</taxon>
        <taxon>Candidatus Iainarchaeales</taxon>
        <taxon>Candidatus Iainarchaeaceae</taxon>
        <taxon>Candidatus Iainarchaeum</taxon>
    </lineage>
</organism>
<evidence type="ECO:0000259" key="4">
    <source>
        <dbReference type="Pfam" id="PF01717"/>
    </source>
</evidence>
<reference evidence="7" key="1">
    <citation type="journal article" date="2020" name="bioRxiv">
        <title>A rank-normalized archaeal taxonomy based on genome phylogeny resolves widespread incomplete and uneven classifications.</title>
        <authorList>
            <person name="Rinke C."/>
            <person name="Chuvochina M."/>
            <person name="Mussig A.J."/>
            <person name="Chaumeil P.-A."/>
            <person name="Waite D.W."/>
            <person name="Whitman W.B."/>
            <person name="Parks D.H."/>
            <person name="Hugenholtz P."/>
        </authorList>
    </citation>
    <scope>NUCLEOTIDE SEQUENCE [LARGE SCALE GENOMIC DNA]</scope>
</reference>
<dbReference type="SUPFAM" id="SSF51726">
    <property type="entry name" value="UROD/MetE-like"/>
    <property type="match status" value="1"/>
</dbReference>
<proteinExistence type="predicted"/>
<keyword evidence="2" id="KW-0479">Metal-binding</keyword>
<reference evidence="6" key="3">
    <citation type="submission" date="2021-05" db="EMBL/GenBank/DDBJ databases">
        <title>Protein family content uncovers lineage relationships and bacterial pathway maintenance mechanisms in DPANN archaea.</title>
        <authorList>
            <person name="Castelle C.J."/>
            <person name="Meheust R."/>
            <person name="Jaffe A.L."/>
            <person name="Seitz K."/>
            <person name="Gong X."/>
            <person name="Baker B.J."/>
            <person name="Banfield J.F."/>
        </authorList>
    </citation>
    <scope>NUCLEOTIDE SEQUENCE</scope>
    <source>
        <strain evidence="6">RIFCSPLOWO2_01_FULL_58_19</strain>
    </source>
</reference>
<evidence type="ECO:0000313" key="6">
    <source>
        <dbReference type="EMBL" id="MBS3063225.1"/>
    </source>
</evidence>
<dbReference type="AlphaFoldDB" id="A0A7J4JEA7"/>
<accession>A0A7J4JEA7</accession>
<evidence type="ECO:0000256" key="3">
    <source>
        <dbReference type="ARBA" id="ARBA00022833"/>
    </source>
</evidence>
<dbReference type="EMBL" id="JAGVWE010000004">
    <property type="protein sequence ID" value="MBS3063225.1"/>
    <property type="molecule type" value="Genomic_DNA"/>
</dbReference>
<protein>
    <recommendedName>
        <fullName evidence="4">Cobalamin-independent methionine synthase MetE C-terminal/archaeal domain-containing protein</fullName>
    </recommendedName>
</protein>
<dbReference type="PANTHER" id="PTHR30519">
    <property type="entry name" value="5-METHYLTETRAHYDROPTEROYLTRIGLUTAMATE--HOMOCYSTEINE METHYLTRANSFERASE"/>
    <property type="match status" value="1"/>
</dbReference>
<dbReference type="Proteomes" id="UP000678237">
    <property type="component" value="Unassembled WGS sequence"/>
</dbReference>
<reference evidence="6" key="2">
    <citation type="submission" date="2021-03" db="EMBL/GenBank/DDBJ databases">
        <authorList>
            <person name="Jaffe A."/>
        </authorList>
    </citation>
    <scope>NUCLEOTIDE SEQUENCE</scope>
    <source>
        <strain evidence="6">RIFCSPLOWO2_01_FULL_58_19</strain>
    </source>
</reference>
<dbReference type="GO" id="GO:0003871">
    <property type="term" value="F:5-methyltetrahydropteroyltriglutamate-homocysteine S-methyltransferase activity"/>
    <property type="evidence" value="ECO:0007669"/>
    <property type="project" value="InterPro"/>
</dbReference>
<dbReference type="Gene3D" id="3.20.20.210">
    <property type="match status" value="1"/>
</dbReference>
<dbReference type="InterPro" id="IPR002629">
    <property type="entry name" value="Met_Synth_C/arc"/>
</dbReference>
<dbReference type="EMBL" id="DUGH01000038">
    <property type="protein sequence ID" value="HIH16102.1"/>
    <property type="molecule type" value="Genomic_DNA"/>
</dbReference>
<evidence type="ECO:0000313" key="7">
    <source>
        <dbReference type="Proteomes" id="UP000564964"/>
    </source>
</evidence>
<sequence length="389" mass="43957">MKKAFACQEVGSIQRPIWRQQLEAKANKEWVKSAMDWGEKFNVEERGELRQLLEKDGSKRSAGEKQRIVDIASIYVIRMLEHAGLDRVFNGEQPRTEMYDMLAKQIPGIKTAGFVNSFDANYFRKGIIDGEISVNQEGIDWFVDEFRFVQKHTQHAVKPCFTGPYTMVDWSYVEYYRKLNEKKGLKPFAALRQARADAVLGFARHVLNPIVRALVKAGAEIVQIDEPAATTDESESALFTEAMNECFKGVPKGTGKAIHMCYSNYPVLFPELAECKADSYLIEFTNHASVSHFKPDMVSPEAYKFIQSFNEYKVPVNMGVGVIDIHSDLVESPEVIKERLLHAAKLVGDASRVQANPDCGLRTRRWEIAVQKLVNMGRGAQLAREALGE</sequence>
<feature type="domain" description="Cobalamin-independent methionine synthase MetE C-terminal/archaeal" evidence="4">
    <location>
        <begin position="63"/>
        <end position="380"/>
    </location>
</feature>
<dbReference type="GO" id="GO:0009086">
    <property type="term" value="P:methionine biosynthetic process"/>
    <property type="evidence" value="ECO:0007669"/>
    <property type="project" value="InterPro"/>
</dbReference>
<dbReference type="Proteomes" id="UP000564964">
    <property type="component" value="Unassembled WGS sequence"/>
</dbReference>
<dbReference type="GO" id="GO:0008270">
    <property type="term" value="F:zinc ion binding"/>
    <property type="evidence" value="ECO:0007669"/>
    <property type="project" value="InterPro"/>
</dbReference>